<reference evidence="1 2" key="1">
    <citation type="submission" date="2017-09" db="EMBL/GenBank/DDBJ databases">
        <title>Bacterial strain isolated from the female urinary microbiota.</title>
        <authorList>
            <person name="Thomas-White K."/>
            <person name="Kumar N."/>
            <person name="Forster S."/>
            <person name="Putonti C."/>
            <person name="Lawley T."/>
            <person name="Wolfe A.J."/>
        </authorList>
    </citation>
    <scope>NUCLEOTIDE SEQUENCE [LARGE SCALE GENOMIC DNA]</scope>
    <source>
        <strain evidence="1 2">UMB0792</strain>
    </source>
</reference>
<evidence type="ECO:0000313" key="2">
    <source>
        <dbReference type="Proteomes" id="UP000235836"/>
    </source>
</evidence>
<comment type="caution">
    <text evidence="1">The sequence shown here is derived from an EMBL/GenBank/DDBJ whole genome shotgun (WGS) entry which is preliminary data.</text>
</comment>
<dbReference type="Proteomes" id="UP000235836">
    <property type="component" value="Unassembled WGS sequence"/>
</dbReference>
<keyword evidence="2" id="KW-1185">Reference proteome</keyword>
<dbReference type="RefSeq" id="WP_102723180.1">
    <property type="nucleotide sequence ID" value="NZ_PNHG01000001.1"/>
</dbReference>
<dbReference type="AlphaFoldDB" id="A0A2N6T7W5"/>
<name>A0A2N6T7W5_9CORY</name>
<proteinExistence type="predicted"/>
<organism evidence="1 2">
    <name type="scientific">Corynebacterium tuscaniense</name>
    <dbReference type="NCBI Taxonomy" id="302449"/>
    <lineage>
        <taxon>Bacteria</taxon>
        <taxon>Bacillati</taxon>
        <taxon>Actinomycetota</taxon>
        <taxon>Actinomycetes</taxon>
        <taxon>Mycobacteriales</taxon>
        <taxon>Corynebacteriaceae</taxon>
        <taxon>Corynebacterium</taxon>
    </lineage>
</organism>
<accession>A0A2N6T7W5</accession>
<gene>
    <name evidence="1" type="ORF">CJ203_00635</name>
</gene>
<dbReference type="EMBL" id="PNHG01000001">
    <property type="protein sequence ID" value="PMC65420.1"/>
    <property type="molecule type" value="Genomic_DNA"/>
</dbReference>
<protein>
    <submittedName>
        <fullName evidence="1">Uncharacterized protein</fullName>
    </submittedName>
</protein>
<sequence length="161" mass="18000">MKDVDLYRVIEEELSVISKLKVFEFPTSEPIEPDLVAVMMPFSPTFEAVYESLKAGIESAGMRCLRADDIWEPDHILDDVLSPIWRARVVISDLSDKNPNVFYETGIAPTLGRDTILVAQSMNDIPFDLQGIRALQYLNNGEGLAELSRGVARRLKTITAS</sequence>
<evidence type="ECO:0000313" key="1">
    <source>
        <dbReference type="EMBL" id="PMC65420.1"/>
    </source>
</evidence>